<sequence length="108" mass="11718">MERRLGLQKEKVSHLHFYFHDVVTAKNPTSITVAQANTTLTSPSASDLVNVDDALPKGPKPTSKLIGRAHGFFASASQSEFSFVMAINFVFPEGKFNGSTLTMMGGTR</sequence>
<protein>
    <recommendedName>
        <fullName evidence="4">Dirigent protein</fullName>
    </recommendedName>
</protein>
<dbReference type="Pfam" id="PF03018">
    <property type="entry name" value="Dirigent"/>
    <property type="match status" value="1"/>
</dbReference>
<dbReference type="EMBL" id="KI392588">
    <property type="protein sequence ID" value="ERN13414.1"/>
    <property type="molecule type" value="Genomic_DNA"/>
</dbReference>
<evidence type="ECO:0000256" key="1">
    <source>
        <dbReference type="ARBA" id="ARBA00010746"/>
    </source>
</evidence>
<evidence type="ECO:0000313" key="5">
    <source>
        <dbReference type="EMBL" id="ERN13414.1"/>
    </source>
</evidence>
<name>W1PZ52_AMBTC</name>
<dbReference type="AlphaFoldDB" id="W1PZ52"/>
<dbReference type="PANTHER" id="PTHR21495">
    <property type="entry name" value="NUCLEOPORIN-RELATED"/>
    <property type="match status" value="1"/>
</dbReference>
<dbReference type="GO" id="GO:0048046">
    <property type="term" value="C:apoplast"/>
    <property type="evidence" value="ECO:0007669"/>
    <property type="project" value="UniProtKB-SubCell"/>
</dbReference>
<evidence type="ECO:0000256" key="4">
    <source>
        <dbReference type="RuleBase" id="RU363099"/>
    </source>
</evidence>
<gene>
    <name evidence="5" type="ORF">AMTR_s00041p00182790</name>
</gene>
<accession>W1PZ52</accession>
<comment type="similarity">
    <text evidence="1 4">Belongs to the plant dirigent protein family.</text>
</comment>
<dbReference type="InterPro" id="IPR004265">
    <property type="entry name" value="Dirigent"/>
</dbReference>
<comment type="subunit">
    <text evidence="2 4">Homodimer.</text>
</comment>
<keyword evidence="6" id="KW-1185">Reference proteome</keyword>
<evidence type="ECO:0000256" key="3">
    <source>
        <dbReference type="ARBA" id="ARBA00022525"/>
    </source>
</evidence>
<comment type="subcellular location">
    <subcellularLocation>
        <location evidence="4">Secreted</location>
        <location evidence="4">Extracellular space</location>
        <location evidence="4">Apoplast</location>
    </subcellularLocation>
</comment>
<evidence type="ECO:0000256" key="2">
    <source>
        <dbReference type="ARBA" id="ARBA00011738"/>
    </source>
</evidence>
<dbReference type="InterPro" id="IPR044859">
    <property type="entry name" value="Allene_oxi_cyc_Dirigent"/>
</dbReference>
<comment type="function">
    <text evidence="4">Dirigent proteins impart stereoselectivity on the phenoxy radical-coupling reaction, yielding optically active lignans from two molecules of coniferyl alcohol in the biosynthesis of lignans, flavonolignans, and alkaloids and thus plays a central role in plant secondary metabolism.</text>
</comment>
<dbReference type="Proteomes" id="UP000017836">
    <property type="component" value="Unassembled WGS sequence"/>
</dbReference>
<evidence type="ECO:0000313" key="6">
    <source>
        <dbReference type="Proteomes" id="UP000017836"/>
    </source>
</evidence>
<organism evidence="5 6">
    <name type="scientific">Amborella trichopoda</name>
    <dbReference type="NCBI Taxonomy" id="13333"/>
    <lineage>
        <taxon>Eukaryota</taxon>
        <taxon>Viridiplantae</taxon>
        <taxon>Streptophyta</taxon>
        <taxon>Embryophyta</taxon>
        <taxon>Tracheophyta</taxon>
        <taxon>Spermatophyta</taxon>
        <taxon>Magnoliopsida</taxon>
        <taxon>Amborellales</taxon>
        <taxon>Amborellaceae</taxon>
        <taxon>Amborella</taxon>
    </lineage>
</organism>
<proteinExistence type="inferred from homology"/>
<dbReference type="OMA" id="QPKKLTH"/>
<dbReference type="Gramene" id="ERN13414">
    <property type="protein sequence ID" value="ERN13414"/>
    <property type="gene ID" value="AMTR_s00041p00182790"/>
</dbReference>
<reference evidence="6" key="1">
    <citation type="journal article" date="2013" name="Science">
        <title>The Amborella genome and the evolution of flowering plants.</title>
        <authorList>
            <consortium name="Amborella Genome Project"/>
        </authorList>
    </citation>
    <scope>NUCLEOTIDE SEQUENCE [LARGE SCALE GENOMIC DNA]</scope>
</reference>
<keyword evidence="3 4" id="KW-0964">Secreted</keyword>
<dbReference type="HOGENOM" id="CLU_087111_7_1_1"/>
<dbReference type="GO" id="GO:0009699">
    <property type="term" value="P:phenylpropanoid biosynthetic process"/>
    <property type="evidence" value="ECO:0007669"/>
    <property type="project" value="UniProtKB-ARBA"/>
</dbReference>
<keyword evidence="4" id="KW-0052">Apoplast</keyword>
<dbReference type="Gene3D" id="2.40.480.10">
    <property type="entry name" value="Allene oxide cyclase-like"/>
    <property type="match status" value="1"/>
</dbReference>